<dbReference type="SMART" id="SM00249">
    <property type="entry name" value="PHD"/>
    <property type="match status" value="1"/>
</dbReference>
<dbReference type="OrthoDB" id="5876363at2759"/>
<proteinExistence type="predicted"/>
<dbReference type="InterPro" id="IPR019786">
    <property type="entry name" value="Zinc_finger_PHD-type_CS"/>
</dbReference>
<dbReference type="InterPro" id="IPR052819">
    <property type="entry name" value="Chromatin_regulatory_protein"/>
</dbReference>
<keyword evidence="7" id="KW-1185">Reference proteome</keyword>
<keyword evidence="3" id="KW-0862">Zinc</keyword>
<organism evidence="6 7">
    <name type="scientific">Rhizopus delemar (strain RA 99-880 / ATCC MYA-4621 / FGSC 9543 / NRRL 43880)</name>
    <name type="common">Mucormycosis agent</name>
    <name type="synonym">Rhizopus arrhizus var. delemar</name>
    <dbReference type="NCBI Taxonomy" id="246409"/>
    <lineage>
        <taxon>Eukaryota</taxon>
        <taxon>Fungi</taxon>
        <taxon>Fungi incertae sedis</taxon>
        <taxon>Mucoromycota</taxon>
        <taxon>Mucoromycotina</taxon>
        <taxon>Mucoromycetes</taxon>
        <taxon>Mucorales</taxon>
        <taxon>Mucorineae</taxon>
        <taxon>Rhizopodaceae</taxon>
        <taxon>Rhizopus</taxon>
    </lineage>
</organism>
<dbReference type="InterPro" id="IPR011011">
    <property type="entry name" value="Znf_FYVE_PHD"/>
</dbReference>
<dbReference type="InterPro" id="IPR013083">
    <property type="entry name" value="Znf_RING/FYVE/PHD"/>
</dbReference>
<sequence>MQQIASDKNHDVCDACGGVGQFLCCDACPNAFHFSCVEPPMDSADVEKLTDKWFCNECEHKKGKLVEKGPKGFFKKLIENVSIKNPKSYKLPDEIIGFFEGVSSDEFGNYLDSTQMRALRNK</sequence>
<dbReference type="GO" id="GO:0006357">
    <property type="term" value="P:regulation of transcription by RNA polymerase II"/>
    <property type="evidence" value="ECO:0007669"/>
    <property type="project" value="TreeGrafter"/>
</dbReference>
<dbReference type="InterPro" id="IPR019787">
    <property type="entry name" value="Znf_PHD-finger"/>
</dbReference>
<dbReference type="VEuPathDB" id="FungiDB:RO3G_03954"/>
<evidence type="ECO:0000259" key="5">
    <source>
        <dbReference type="PROSITE" id="PS50016"/>
    </source>
</evidence>
<keyword evidence="2 4" id="KW-0863">Zinc-finger</keyword>
<dbReference type="eggNOG" id="KOG4299">
    <property type="taxonomic scope" value="Eukaryota"/>
</dbReference>
<name>I1BSR9_RHIO9</name>
<dbReference type="PROSITE" id="PS50016">
    <property type="entry name" value="ZF_PHD_2"/>
    <property type="match status" value="1"/>
</dbReference>
<dbReference type="RefSeq" id="XP_067514645.1">
    <property type="nucleotide sequence ID" value="XM_067658544.1"/>
</dbReference>
<evidence type="ECO:0000256" key="3">
    <source>
        <dbReference type="ARBA" id="ARBA00022833"/>
    </source>
</evidence>
<dbReference type="SUPFAM" id="SSF57903">
    <property type="entry name" value="FYVE/PHD zinc finger"/>
    <property type="match status" value="1"/>
</dbReference>
<evidence type="ECO:0000256" key="1">
    <source>
        <dbReference type="ARBA" id="ARBA00022723"/>
    </source>
</evidence>
<dbReference type="PROSITE" id="PS01359">
    <property type="entry name" value="ZF_PHD_1"/>
    <property type="match status" value="1"/>
</dbReference>
<gene>
    <name evidence="6" type="ORF">RO3G_03954</name>
</gene>
<dbReference type="Gene3D" id="3.30.40.10">
    <property type="entry name" value="Zinc/RING finger domain, C3HC4 (zinc finger)"/>
    <property type="match status" value="1"/>
</dbReference>
<dbReference type="STRING" id="246409.I1BSR9"/>
<dbReference type="AlphaFoldDB" id="I1BSR9"/>
<accession>I1BSR9</accession>
<evidence type="ECO:0000313" key="7">
    <source>
        <dbReference type="Proteomes" id="UP000009138"/>
    </source>
</evidence>
<evidence type="ECO:0000256" key="4">
    <source>
        <dbReference type="PROSITE-ProRule" id="PRU00146"/>
    </source>
</evidence>
<evidence type="ECO:0000256" key="2">
    <source>
        <dbReference type="ARBA" id="ARBA00022771"/>
    </source>
</evidence>
<keyword evidence="1" id="KW-0479">Metal-binding</keyword>
<dbReference type="GO" id="GO:0008270">
    <property type="term" value="F:zinc ion binding"/>
    <property type="evidence" value="ECO:0007669"/>
    <property type="project" value="UniProtKB-KW"/>
</dbReference>
<dbReference type="Proteomes" id="UP000009138">
    <property type="component" value="Unassembled WGS sequence"/>
</dbReference>
<dbReference type="EMBL" id="CH476733">
    <property type="protein sequence ID" value="EIE79249.1"/>
    <property type="molecule type" value="Genomic_DNA"/>
</dbReference>
<dbReference type="InterPro" id="IPR001965">
    <property type="entry name" value="Znf_PHD"/>
</dbReference>
<dbReference type="InParanoid" id="I1BSR9"/>
<dbReference type="Pfam" id="PF00628">
    <property type="entry name" value="PHD"/>
    <property type="match status" value="1"/>
</dbReference>
<dbReference type="PANTHER" id="PTHR47636">
    <property type="entry name" value="TRANSCRIPTIONAL REGULATORY PROTEIN RCO1"/>
    <property type="match status" value="1"/>
</dbReference>
<dbReference type="GO" id="GO:0032221">
    <property type="term" value="C:Rpd3S complex"/>
    <property type="evidence" value="ECO:0007669"/>
    <property type="project" value="TreeGrafter"/>
</dbReference>
<feature type="domain" description="PHD-type" evidence="5">
    <location>
        <begin position="10"/>
        <end position="61"/>
    </location>
</feature>
<protein>
    <recommendedName>
        <fullName evidence="5">PHD-type domain-containing protein</fullName>
    </recommendedName>
</protein>
<evidence type="ECO:0000313" key="6">
    <source>
        <dbReference type="EMBL" id="EIE79249.1"/>
    </source>
</evidence>
<dbReference type="PANTHER" id="PTHR47636:SF1">
    <property type="entry name" value="TRANSCRIPTIONAL REGULATORY PROTEIN RCO1"/>
    <property type="match status" value="1"/>
</dbReference>
<reference evidence="6 7" key="1">
    <citation type="journal article" date="2009" name="PLoS Genet.">
        <title>Genomic analysis of the basal lineage fungus Rhizopus oryzae reveals a whole-genome duplication.</title>
        <authorList>
            <person name="Ma L.-J."/>
            <person name="Ibrahim A.S."/>
            <person name="Skory C."/>
            <person name="Grabherr M.G."/>
            <person name="Burger G."/>
            <person name="Butler M."/>
            <person name="Elias M."/>
            <person name="Idnurm A."/>
            <person name="Lang B.F."/>
            <person name="Sone T."/>
            <person name="Abe A."/>
            <person name="Calvo S.E."/>
            <person name="Corrochano L.M."/>
            <person name="Engels R."/>
            <person name="Fu J."/>
            <person name="Hansberg W."/>
            <person name="Kim J.-M."/>
            <person name="Kodira C.D."/>
            <person name="Koehrsen M.J."/>
            <person name="Liu B."/>
            <person name="Miranda-Saavedra D."/>
            <person name="O'Leary S."/>
            <person name="Ortiz-Castellanos L."/>
            <person name="Poulter R."/>
            <person name="Rodriguez-Romero J."/>
            <person name="Ruiz-Herrera J."/>
            <person name="Shen Y.-Q."/>
            <person name="Zeng Q."/>
            <person name="Galagan J."/>
            <person name="Birren B.W."/>
            <person name="Cuomo C.A."/>
            <person name="Wickes B.L."/>
        </authorList>
    </citation>
    <scope>NUCLEOTIDE SEQUENCE [LARGE SCALE GENOMIC DNA]</scope>
    <source>
        <strain evidence="7">RA 99-880 / ATCC MYA-4621 / FGSC 9543 / NRRL 43880</strain>
    </source>
</reference>
<dbReference type="GeneID" id="93610925"/>